<dbReference type="GO" id="GO:0005975">
    <property type="term" value="P:carbohydrate metabolic process"/>
    <property type="evidence" value="ECO:0007669"/>
    <property type="project" value="InterPro"/>
</dbReference>
<name>A0A242JV86_9ENTE</name>
<gene>
    <name evidence="1" type="ORF">A5844_002489</name>
</gene>
<dbReference type="AlphaFoldDB" id="A0A242JV86"/>
<dbReference type="PANTHER" id="PTHR31047:SF0">
    <property type="entry name" value="MEIOTICALLY UP-REGULATED GENE 157 PROTEIN"/>
    <property type="match status" value="1"/>
</dbReference>
<dbReference type="Pfam" id="PF06824">
    <property type="entry name" value="Glyco_hydro_125"/>
    <property type="match status" value="1"/>
</dbReference>
<dbReference type="Proteomes" id="UP000194933">
    <property type="component" value="Unassembled WGS sequence"/>
</dbReference>
<dbReference type="InterPro" id="IPR008313">
    <property type="entry name" value="GH125"/>
</dbReference>
<evidence type="ECO:0008006" key="3">
    <source>
        <dbReference type="Google" id="ProtNLM"/>
    </source>
</evidence>
<dbReference type="Gene3D" id="1.50.10.10">
    <property type="match status" value="1"/>
</dbReference>
<dbReference type="PIRSF" id="PIRSF028846">
    <property type="entry name" value="UCP028846"/>
    <property type="match status" value="1"/>
</dbReference>
<evidence type="ECO:0000313" key="1">
    <source>
        <dbReference type="EMBL" id="OTP06815.1"/>
    </source>
</evidence>
<accession>A0A242JV86</accession>
<dbReference type="PANTHER" id="PTHR31047">
    <property type="entry name" value="MEIOTICALLY UP-REGULATED GENE 157 PROTEIN"/>
    <property type="match status" value="1"/>
</dbReference>
<dbReference type="STRING" id="1987383.A5844_002489"/>
<evidence type="ECO:0000313" key="2">
    <source>
        <dbReference type="Proteomes" id="UP000194933"/>
    </source>
</evidence>
<keyword evidence="2" id="KW-1185">Reference proteome</keyword>
<dbReference type="SUPFAM" id="SSF48208">
    <property type="entry name" value="Six-hairpin glycosidases"/>
    <property type="match status" value="1"/>
</dbReference>
<protein>
    <recommendedName>
        <fullName evidence="3">Glycosyl hydrolase</fullName>
    </recommendedName>
</protein>
<reference evidence="1 2" key="1">
    <citation type="submission" date="2017-05" db="EMBL/GenBank/DDBJ databases">
        <title>The Genome Sequence of Enterococcus sp. 10A9_DIV0425.</title>
        <authorList>
            <consortium name="The Broad Institute Genomics Platform"/>
            <consortium name="The Broad Institute Genomic Center for Infectious Diseases"/>
            <person name="Earl A."/>
            <person name="Manson A."/>
            <person name="Schwartman J."/>
            <person name="Gilmore M."/>
            <person name="Abouelleil A."/>
            <person name="Cao P."/>
            <person name="Chapman S."/>
            <person name="Cusick C."/>
            <person name="Shea T."/>
            <person name="Young S."/>
            <person name="Neafsey D."/>
            <person name="Nusbaum C."/>
            <person name="Birren B."/>
        </authorList>
    </citation>
    <scope>NUCLEOTIDE SEQUENCE [LARGE SCALE GENOMIC DNA]</scope>
    <source>
        <strain evidence="1 2">10A9_DIV0425</strain>
    </source>
</reference>
<sequence>MVYKDIPKSVEQFMETMTQKCGEEHTDWAKNFTAAFANTLLTTVKRQEDGTTFLLTGDIPAMWLRDSTAQVRPYLVVAKEDEDLADMICGLVKKQFYYINIDPYANAFNEEANGAGHQTDHTEMNDWIWERKYEIDSLCYPVQLAYLLYKNTGRVDQFDQMFTRGVEKILHVFKMEQDHNQSPYTFTRDTTRKEDTLVNEGKGTEVAPTGMTWSGFRPSDDACRYGYLVPSNMFAVVILGYLEEIFSEIIQEPQIAMEANKLKKAIQQGIDSYGYVKNQNGEKIYAYEVDGLGNASLMDDSNVPNLIAAPYLGYCSPTDEIYLKTRQTLLSKENPYFYEGEYAKGIGSSHTPENYIWPIALAMEGMTTEDKREKERILDLLVATDAGTHLMHEGFDVDNPQNYTREWFSWANMMFCELVMDYFDIRVVK</sequence>
<comment type="caution">
    <text evidence="1">The sequence shown here is derived from an EMBL/GenBank/DDBJ whole genome shotgun (WGS) entry which is preliminary data.</text>
</comment>
<proteinExistence type="predicted"/>
<dbReference type="EMBL" id="NGMO01000005">
    <property type="protein sequence ID" value="OTP06815.1"/>
    <property type="molecule type" value="Genomic_DNA"/>
</dbReference>
<dbReference type="SMART" id="SM01149">
    <property type="entry name" value="DUF1237"/>
    <property type="match status" value="1"/>
</dbReference>
<dbReference type="RefSeq" id="WP_086285695.1">
    <property type="nucleotide sequence ID" value="NZ_NGMO01000005.1"/>
</dbReference>
<organism evidence="1 2">
    <name type="scientific">Candidatus Enterococcus wittei</name>
    <dbReference type="NCBI Taxonomy" id="1987383"/>
    <lineage>
        <taxon>Bacteria</taxon>
        <taxon>Bacillati</taxon>
        <taxon>Bacillota</taxon>
        <taxon>Bacilli</taxon>
        <taxon>Lactobacillales</taxon>
        <taxon>Enterococcaceae</taxon>
        <taxon>Enterococcus</taxon>
    </lineage>
</organism>
<dbReference type="InterPro" id="IPR012341">
    <property type="entry name" value="6hp_glycosidase-like_sf"/>
</dbReference>
<dbReference type="InterPro" id="IPR008928">
    <property type="entry name" value="6-hairpin_glycosidase_sf"/>
</dbReference>